<comment type="similarity">
    <text evidence="3">Belongs to the sirtuin family. Class III subfamily.</text>
</comment>
<evidence type="ECO:0000256" key="2">
    <source>
        <dbReference type="ARBA" id="ARBA00023027"/>
    </source>
</evidence>
<reference evidence="6 7" key="1">
    <citation type="submission" date="2022-03" db="EMBL/GenBank/DDBJ databases">
        <title>Genomic Encyclopedia of Type Strains, Phase III (KMG-III): the genomes of soil and plant-associated and newly described type strains.</title>
        <authorList>
            <person name="Whitman W."/>
        </authorList>
    </citation>
    <scope>NUCLEOTIDE SEQUENCE [LARGE SCALE GENOMIC DNA]</scope>
    <source>
        <strain evidence="6 7">BSker1</strain>
    </source>
</reference>
<feature type="binding site" evidence="3">
    <location>
        <position position="230"/>
    </location>
    <ligand>
        <name>NAD(+)</name>
        <dbReference type="ChEBI" id="CHEBI:57540"/>
    </ligand>
</feature>
<comment type="domain">
    <text evidence="3">2 residues (Tyr-68 and Arg-71) present in a large hydrophobic pocket are probably involved in substrate specificity. They are important for desuccinylation activity, but dispensable for deacetylation activity.</text>
</comment>
<dbReference type="GO" id="GO:0016787">
    <property type="term" value="F:hydrolase activity"/>
    <property type="evidence" value="ECO:0007669"/>
    <property type="project" value="UniProtKB-KW"/>
</dbReference>
<comment type="caution">
    <text evidence="6">The sequence shown here is derived from an EMBL/GenBank/DDBJ whole genome shotgun (WGS) entry which is preliminary data.</text>
</comment>
<dbReference type="InterPro" id="IPR050134">
    <property type="entry name" value="NAD-dep_sirtuin_deacylases"/>
</dbReference>
<dbReference type="HAMAP" id="MF_01121">
    <property type="entry name" value="Sirtuin_ClassIII"/>
    <property type="match status" value="1"/>
</dbReference>
<protein>
    <recommendedName>
        <fullName evidence="3">NAD-dependent protein deacylase</fullName>
        <ecNumber evidence="3">2.3.1.286</ecNumber>
    </recommendedName>
    <alternativeName>
        <fullName evidence="3">Regulatory protein SIR2 homolog</fullName>
    </alternativeName>
</protein>
<dbReference type="InterPro" id="IPR029035">
    <property type="entry name" value="DHS-like_NAD/FAD-binding_dom"/>
</dbReference>
<evidence type="ECO:0000313" key="7">
    <source>
        <dbReference type="Proteomes" id="UP001523550"/>
    </source>
</evidence>
<gene>
    <name evidence="3" type="primary">cobB</name>
    <name evidence="6" type="ORF">J2T60_000742</name>
</gene>
<keyword evidence="6" id="KW-0378">Hydrolase</keyword>
<dbReference type="InterPro" id="IPR027546">
    <property type="entry name" value="Sirtuin_class_III"/>
</dbReference>
<dbReference type="Gene3D" id="3.40.50.1220">
    <property type="entry name" value="TPP-binding domain"/>
    <property type="match status" value="1"/>
</dbReference>
<comment type="function">
    <text evidence="3">NAD-dependent lysine deacetylase and desuccinylase that specifically removes acetyl and succinyl groups on target proteins. Modulates the activities of several proteins which are inactive in their acylated form.</text>
</comment>
<evidence type="ECO:0000313" key="6">
    <source>
        <dbReference type="EMBL" id="MCP1726777.1"/>
    </source>
</evidence>
<dbReference type="InterPro" id="IPR026590">
    <property type="entry name" value="Ssirtuin_cat_dom"/>
</dbReference>
<dbReference type="InterPro" id="IPR003000">
    <property type="entry name" value="Sirtuin"/>
</dbReference>
<dbReference type="CDD" id="cd01412">
    <property type="entry name" value="SIRT5_Af1_CobB"/>
    <property type="match status" value="1"/>
</dbReference>
<feature type="binding site" evidence="3">
    <location>
        <position position="147"/>
    </location>
    <ligand>
        <name>Zn(2+)</name>
        <dbReference type="ChEBI" id="CHEBI:29105"/>
    </ligand>
</feature>
<sequence length="244" mass="26891">MSDTIRQLAESLQQAEHVTVLTGSGISADSGVPTFRDPQEGLWAKYQPQDLASPDAFLKDPDFVWQWYQWRRKKVLSVEPNPGHKALAELAHSHPSLTLVTQNVDGLHQRAGHEDVIEFHGNIHRNLCLDNGHMMRVEDYPDKPPRCRICDSLVRPGVVWFGESIPETALSRSLAATRKAELFIAIGTSATVYPAASLADLAREHGATTAEINPQTSDMNTVDIAIRARAAEALPALLVAYQGR</sequence>
<dbReference type="PROSITE" id="PS50305">
    <property type="entry name" value="SIRTUIN"/>
    <property type="match status" value="1"/>
</dbReference>
<dbReference type="PANTHER" id="PTHR11085">
    <property type="entry name" value="NAD-DEPENDENT PROTEIN DEACYLASE SIRTUIN-5, MITOCHONDRIAL-RELATED"/>
    <property type="match status" value="1"/>
</dbReference>
<comment type="cofactor">
    <cofactor evidence="3">
        <name>Zn(2+)</name>
        <dbReference type="ChEBI" id="CHEBI:29105"/>
    </cofactor>
    <text evidence="3">Binds 1 zinc ion per subunit.</text>
</comment>
<dbReference type="EC" id="2.3.1.286" evidence="3"/>
<comment type="subcellular location">
    <subcellularLocation>
        <location evidence="3">Cytoplasm</location>
    </subcellularLocation>
</comment>
<accession>A0ABT1G6Q9</accession>
<dbReference type="NCBIfam" id="NF001753">
    <property type="entry name" value="PRK00481.1-3"/>
    <property type="match status" value="1"/>
</dbReference>
<proteinExistence type="inferred from homology"/>
<feature type="binding site" evidence="3">
    <location>
        <position position="128"/>
    </location>
    <ligand>
        <name>Zn(2+)</name>
        <dbReference type="ChEBI" id="CHEBI:29105"/>
    </ligand>
</feature>
<evidence type="ECO:0000259" key="5">
    <source>
        <dbReference type="PROSITE" id="PS50305"/>
    </source>
</evidence>
<feature type="binding site" evidence="3">
    <location>
        <position position="71"/>
    </location>
    <ligand>
        <name>substrate</name>
    </ligand>
</feature>
<keyword evidence="3" id="KW-0862">Zinc</keyword>
<feature type="binding site" evidence="3">
    <location>
        <begin position="102"/>
        <end position="105"/>
    </location>
    <ligand>
        <name>NAD(+)</name>
        <dbReference type="ChEBI" id="CHEBI:57540"/>
    </ligand>
</feature>
<comment type="catalytic activity">
    <reaction evidence="3">
        <text>N(6)-acetyl-L-lysyl-[protein] + NAD(+) + H2O = 2''-O-acetyl-ADP-D-ribose + nicotinamide + L-lysyl-[protein]</text>
        <dbReference type="Rhea" id="RHEA:43636"/>
        <dbReference type="Rhea" id="RHEA-COMP:9752"/>
        <dbReference type="Rhea" id="RHEA-COMP:10731"/>
        <dbReference type="ChEBI" id="CHEBI:15377"/>
        <dbReference type="ChEBI" id="CHEBI:17154"/>
        <dbReference type="ChEBI" id="CHEBI:29969"/>
        <dbReference type="ChEBI" id="CHEBI:57540"/>
        <dbReference type="ChEBI" id="CHEBI:61930"/>
        <dbReference type="ChEBI" id="CHEBI:83767"/>
        <dbReference type="EC" id="2.3.1.286"/>
    </reaction>
</comment>
<organism evidence="6 7">
    <name type="scientific">Natronospira proteinivora</name>
    <dbReference type="NCBI Taxonomy" id="1807133"/>
    <lineage>
        <taxon>Bacteria</taxon>
        <taxon>Pseudomonadati</taxon>
        <taxon>Pseudomonadota</taxon>
        <taxon>Gammaproteobacteria</taxon>
        <taxon>Natronospirales</taxon>
        <taxon>Natronospiraceae</taxon>
        <taxon>Natronospira</taxon>
    </lineage>
</organism>
<feature type="active site" description="Proton acceptor" evidence="3">
    <location>
        <position position="120"/>
    </location>
</feature>
<name>A0ABT1G6Q9_9GAMM</name>
<keyword evidence="7" id="KW-1185">Reference proteome</keyword>
<keyword evidence="3" id="KW-0963">Cytoplasm</keyword>
<dbReference type="EMBL" id="JALJYF010000001">
    <property type="protein sequence ID" value="MCP1726777.1"/>
    <property type="molecule type" value="Genomic_DNA"/>
</dbReference>
<evidence type="ECO:0000256" key="3">
    <source>
        <dbReference type="HAMAP-Rule" id="MF_01121"/>
    </source>
</evidence>
<dbReference type="RefSeq" id="WP_253445606.1">
    <property type="nucleotide sequence ID" value="NZ_JALJYF010000001.1"/>
</dbReference>
<keyword evidence="3" id="KW-0479">Metal-binding</keyword>
<comment type="caution">
    <text evidence="3 4">Lacks conserved residue(s) required for the propagation of feature annotation.</text>
</comment>
<comment type="catalytic activity">
    <reaction evidence="3">
        <text>N(6)-succinyl-L-lysyl-[protein] + NAD(+) + H2O = 2''-O-succinyl-ADP-D-ribose + nicotinamide + L-lysyl-[protein]</text>
        <dbReference type="Rhea" id="RHEA:47668"/>
        <dbReference type="Rhea" id="RHEA-COMP:9752"/>
        <dbReference type="Rhea" id="RHEA-COMP:11877"/>
        <dbReference type="ChEBI" id="CHEBI:15377"/>
        <dbReference type="ChEBI" id="CHEBI:17154"/>
        <dbReference type="ChEBI" id="CHEBI:29969"/>
        <dbReference type="ChEBI" id="CHEBI:57540"/>
        <dbReference type="ChEBI" id="CHEBI:87830"/>
        <dbReference type="ChEBI" id="CHEBI:87832"/>
    </reaction>
</comment>
<feature type="binding site" evidence="3">
    <location>
        <position position="68"/>
    </location>
    <ligand>
        <name>substrate</name>
    </ligand>
</feature>
<keyword evidence="1" id="KW-0808">Transferase</keyword>
<evidence type="ECO:0000256" key="4">
    <source>
        <dbReference type="PROSITE-ProRule" id="PRU00236"/>
    </source>
</evidence>
<dbReference type="Gene3D" id="3.30.1600.10">
    <property type="entry name" value="SIR2/SIRT2 'Small Domain"/>
    <property type="match status" value="1"/>
</dbReference>
<dbReference type="Proteomes" id="UP001523550">
    <property type="component" value="Unassembled WGS sequence"/>
</dbReference>
<keyword evidence="2 3" id="KW-0520">NAD</keyword>
<evidence type="ECO:0000256" key="1">
    <source>
        <dbReference type="ARBA" id="ARBA00022679"/>
    </source>
</evidence>
<feature type="binding site" evidence="3">
    <location>
        <begin position="187"/>
        <end position="189"/>
    </location>
    <ligand>
        <name>NAD(+)</name>
        <dbReference type="ChEBI" id="CHEBI:57540"/>
    </ligand>
</feature>
<dbReference type="PANTHER" id="PTHR11085:SF4">
    <property type="entry name" value="NAD-DEPENDENT PROTEIN DEACYLASE"/>
    <property type="match status" value="1"/>
</dbReference>
<dbReference type="Pfam" id="PF02146">
    <property type="entry name" value="SIR2"/>
    <property type="match status" value="1"/>
</dbReference>
<feature type="domain" description="Deacetylase sirtuin-type" evidence="5">
    <location>
        <begin position="1"/>
        <end position="244"/>
    </location>
</feature>
<dbReference type="SUPFAM" id="SSF52467">
    <property type="entry name" value="DHS-like NAD/FAD-binding domain"/>
    <property type="match status" value="1"/>
</dbReference>
<dbReference type="InterPro" id="IPR026591">
    <property type="entry name" value="Sirtuin_cat_small_dom_sf"/>
</dbReference>
<feature type="binding site" evidence="3">
    <location>
        <begin position="213"/>
        <end position="215"/>
    </location>
    <ligand>
        <name>NAD(+)</name>
        <dbReference type="ChEBI" id="CHEBI:57540"/>
    </ligand>
</feature>